<dbReference type="RefSeq" id="WP_071634302.1">
    <property type="nucleotide sequence ID" value="NZ_MOEC01000050.1"/>
</dbReference>
<organism evidence="6 7">
    <name type="scientific">Brucella cytisi</name>
    <dbReference type="NCBI Taxonomy" id="407152"/>
    <lineage>
        <taxon>Bacteria</taxon>
        <taxon>Pseudomonadati</taxon>
        <taxon>Pseudomonadota</taxon>
        <taxon>Alphaproteobacteria</taxon>
        <taxon>Hyphomicrobiales</taxon>
        <taxon>Brucellaceae</taxon>
        <taxon>Brucella/Ochrobactrum group</taxon>
        <taxon>Brucella</taxon>
    </lineage>
</organism>
<evidence type="ECO:0000256" key="2">
    <source>
        <dbReference type="ARBA" id="ARBA00007639"/>
    </source>
</evidence>
<comment type="similarity">
    <text evidence="2">Belongs to the bacterial solute-binding protein 2 family.</text>
</comment>
<comment type="subcellular location">
    <subcellularLocation>
        <location evidence="1">Cell envelope</location>
    </subcellularLocation>
</comment>
<dbReference type="Pfam" id="PF13407">
    <property type="entry name" value="Peripla_BP_4"/>
    <property type="match status" value="1"/>
</dbReference>
<evidence type="ECO:0000256" key="1">
    <source>
        <dbReference type="ARBA" id="ARBA00004196"/>
    </source>
</evidence>
<dbReference type="PANTHER" id="PTHR46847:SF1">
    <property type="entry name" value="D-ALLOSE-BINDING PERIPLASMIC PROTEIN-RELATED"/>
    <property type="match status" value="1"/>
</dbReference>
<comment type="caution">
    <text evidence="6">The sequence shown here is derived from an EMBL/GenBank/DDBJ whole genome shotgun (WGS) entry which is preliminary data.</text>
</comment>
<keyword evidence="3 4" id="KW-0732">Signal</keyword>
<reference evidence="6 7" key="1">
    <citation type="submission" date="2016-10" db="EMBL/GenBank/DDBJ databases">
        <title>The Draft Genome Sequence of the Potato Rhizosphere Bacteria Ochrobactrum sp. IPA7.2.</title>
        <authorList>
            <person name="Gogoleva N.E."/>
            <person name="Khlopko Y.A."/>
            <person name="Burygin G.L."/>
            <person name="Plotnikov A.O."/>
        </authorList>
    </citation>
    <scope>NUCLEOTIDE SEQUENCE [LARGE SCALE GENOMIC DNA]</scope>
    <source>
        <strain evidence="6 7">IPA7.2</strain>
    </source>
</reference>
<dbReference type="PANTHER" id="PTHR46847">
    <property type="entry name" value="D-ALLOSE-BINDING PERIPLASMIC PROTEIN-RELATED"/>
    <property type="match status" value="1"/>
</dbReference>
<dbReference type="OrthoDB" id="9147297at2"/>
<dbReference type="Gene3D" id="3.40.50.2300">
    <property type="match status" value="2"/>
</dbReference>
<dbReference type="SUPFAM" id="SSF53822">
    <property type="entry name" value="Periplasmic binding protein-like I"/>
    <property type="match status" value="1"/>
</dbReference>
<dbReference type="EMBL" id="MOEC01000050">
    <property type="protein sequence ID" value="OIS90480.1"/>
    <property type="molecule type" value="Genomic_DNA"/>
</dbReference>
<evidence type="ECO:0000256" key="4">
    <source>
        <dbReference type="SAM" id="SignalP"/>
    </source>
</evidence>
<proteinExistence type="inferred from homology"/>
<dbReference type="InterPro" id="IPR028082">
    <property type="entry name" value="Peripla_BP_I"/>
</dbReference>
<dbReference type="GO" id="GO:0030246">
    <property type="term" value="F:carbohydrate binding"/>
    <property type="evidence" value="ECO:0007669"/>
    <property type="project" value="UniProtKB-ARBA"/>
</dbReference>
<protein>
    <submittedName>
        <fullName evidence="6">Ribose ABC transporter substrate-binding protein</fullName>
    </submittedName>
</protein>
<evidence type="ECO:0000313" key="6">
    <source>
        <dbReference type="EMBL" id="OIS90480.1"/>
    </source>
</evidence>
<feature type="chain" id="PRO_5009639383" evidence="4">
    <location>
        <begin position="28"/>
        <end position="400"/>
    </location>
</feature>
<dbReference type="AlphaFoldDB" id="A0A1J6I690"/>
<accession>A0A1J6I690</accession>
<dbReference type="GO" id="GO:0030313">
    <property type="term" value="C:cell envelope"/>
    <property type="evidence" value="ECO:0007669"/>
    <property type="project" value="UniProtKB-SubCell"/>
</dbReference>
<gene>
    <name evidence="6" type="ORF">BLA27_26535</name>
</gene>
<dbReference type="InterPro" id="IPR025997">
    <property type="entry name" value="SBP_2_dom"/>
</dbReference>
<evidence type="ECO:0000259" key="5">
    <source>
        <dbReference type="Pfam" id="PF13407"/>
    </source>
</evidence>
<sequence>MTRIRSGLGLQALTLTILSTSALSASAQNQDRAALLGALPTEIQALYTDVVEVGPSTYGDFKAPAKPWRWCHSESYMGNPWRVTFNDELKRLVDGAIAAGDVSEYVVSDSNGDATQQISQIRAFIEQGCNVITTIAGSSTALNAVIDDAYKAGIPVITSAGSVTTPNAINVMHNQNLWGYQMGKGIAEVLKDGGTVLQVEGISGHPLVQQENAGLEKAVEESSNLKIARKVSGEWTGTTTKSAVLQALATTPQQIDAVWSTGSEARFIAEAFQQAGRPLPLIAASISGDALGYWNAHQDTFKFYGGEVSPHVAAQNAFRVALRVLEGQKPLVNTIIAPMPLVTQADLPNWYKDCMKPDSAAIFPIPPQDPFPEELLNGYFSNGSTTALYDFAKVPASCSK</sequence>
<feature type="domain" description="Periplasmic binding protein" evidence="5">
    <location>
        <begin position="76"/>
        <end position="329"/>
    </location>
</feature>
<dbReference type="Proteomes" id="UP000182985">
    <property type="component" value="Unassembled WGS sequence"/>
</dbReference>
<evidence type="ECO:0000313" key="7">
    <source>
        <dbReference type="Proteomes" id="UP000182985"/>
    </source>
</evidence>
<name>A0A1J6I690_9HYPH</name>
<evidence type="ECO:0000256" key="3">
    <source>
        <dbReference type="ARBA" id="ARBA00022729"/>
    </source>
</evidence>
<feature type="signal peptide" evidence="4">
    <location>
        <begin position="1"/>
        <end position="27"/>
    </location>
</feature>
<keyword evidence="7" id="KW-1185">Reference proteome</keyword>